<dbReference type="Proteomes" id="UP001368654">
    <property type="component" value="Unassembled WGS sequence"/>
</dbReference>
<feature type="domain" description="ThuA-like" evidence="1">
    <location>
        <begin position="27"/>
        <end position="228"/>
    </location>
</feature>
<dbReference type="PANTHER" id="PTHR40469">
    <property type="entry name" value="SECRETED GLYCOSYL HYDROLASE"/>
    <property type="match status" value="1"/>
</dbReference>
<dbReference type="EMBL" id="JBBDGL010000001">
    <property type="protein sequence ID" value="MEJ1154570.1"/>
    <property type="molecule type" value="Genomic_DNA"/>
</dbReference>
<comment type="caution">
    <text evidence="2">The sequence shown here is derived from an EMBL/GenBank/DDBJ whole genome shotgun (WGS) entry which is preliminary data.</text>
</comment>
<dbReference type="SUPFAM" id="SSF52317">
    <property type="entry name" value="Class I glutamine amidotransferase-like"/>
    <property type="match status" value="1"/>
</dbReference>
<dbReference type="InterPro" id="IPR029062">
    <property type="entry name" value="Class_I_gatase-like"/>
</dbReference>
<protein>
    <submittedName>
        <fullName evidence="2">ThuA domain-containing protein</fullName>
    </submittedName>
</protein>
<evidence type="ECO:0000259" key="1">
    <source>
        <dbReference type="Pfam" id="PF06283"/>
    </source>
</evidence>
<dbReference type="Gene3D" id="3.40.50.880">
    <property type="match status" value="1"/>
</dbReference>
<keyword evidence="3" id="KW-1185">Reference proteome</keyword>
<proteinExistence type="predicted"/>
<dbReference type="Pfam" id="PF06283">
    <property type="entry name" value="ThuA"/>
    <property type="match status" value="1"/>
</dbReference>
<dbReference type="PANTHER" id="PTHR40469:SF2">
    <property type="entry name" value="GALACTOSE-BINDING DOMAIN-LIKE SUPERFAMILY PROTEIN"/>
    <property type="match status" value="1"/>
</dbReference>
<evidence type="ECO:0000313" key="3">
    <source>
        <dbReference type="Proteomes" id="UP001368654"/>
    </source>
</evidence>
<name>A0ABU8LSE7_9MICO</name>
<gene>
    <name evidence="2" type="ORF">WDU96_03020</name>
</gene>
<organism evidence="2 3">
    <name type="scientific">Microbacterium marmarense</name>
    <dbReference type="NCBI Taxonomy" id="3122051"/>
    <lineage>
        <taxon>Bacteria</taxon>
        <taxon>Bacillati</taxon>
        <taxon>Actinomycetota</taxon>
        <taxon>Actinomycetes</taxon>
        <taxon>Micrococcales</taxon>
        <taxon>Microbacteriaceae</taxon>
        <taxon>Microbacterium</taxon>
    </lineage>
</organism>
<dbReference type="RefSeq" id="WP_337337005.1">
    <property type="nucleotide sequence ID" value="NZ_JBBDGL010000001.1"/>
</dbReference>
<dbReference type="InterPro" id="IPR029010">
    <property type="entry name" value="ThuA-like"/>
</dbReference>
<reference evidence="2 3" key="1">
    <citation type="submission" date="2024-02" db="EMBL/GenBank/DDBJ databases">
        <authorList>
            <person name="Saticioglu I.B."/>
        </authorList>
    </citation>
    <scope>NUCLEOTIDE SEQUENCE [LARGE SCALE GENOMIC DNA]</scope>
    <source>
        <strain evidence="2 3">Mu-86</strain>
    </source>
</reference>
<evidence type="ECO:0000313" key="2">
    <source>
        <dbReference type="EMBL" id="MEJ1154570.1"/>
    </source>
</evidence>
<sequence length="233" mass="24618">MDADRENPPLAVIATGTGRYGDPWHPFDETSAALASILEADGWQVAAVADPDIALAELQGVDLLVVNAGDPSRNVPEGLAPVPAATIEAASAGLTEALQRGIGVLATHTSISSLRDYPAWSEAIGGSWEPGVSWHPPIAHSAVRVVDTDHPITADARDFTLHDEMYSGLVLTSPVDVLLEHSLDGVAHPLVWTKENPTRAAVSALGHDAGAYESPELRTLIARAARWAARREL</sequence>
<accession>A0ABU8LSE7</accession>